<gene>
    <name evidence="3" type="ORF">G5A66_03775</name>
    <name evidence="2" type="ORF">G5A75_04425</name>
</gene>
<evidence type="ECO:0000313" key="3">
    <source>
        <dbReference type="EMBL" id="NVH57786.1"/>
    </source>
</evidence>
<protein>
    <recommendedName>
        <fullName evidence="1">Alpha-L-glutamate ligase-related protein ATP-grasp domain-containing protein</fullName>
    </recommendedName>
</protein>
<accession>A0A850HHC0</accession>
<comment type="caution">
    <text evidence="3">The sequence shown here is derived from an EMBL/GenBank/DDBJ whole genome shotgun (WGS) entry which is preliminary data.</text>
</comment>
<dbReference type="AlphaFoldDB" id="A0A850HHC0"/>
<dbReference type="Proteomes" id="UP000528555">
    <property type="component" value="Unassembled WGS sequence"/>
</dbReference>
<dbReference type="RefSeq" id="WP_173814426.1">
    <property type="nucleotide sequence ID" value="NZ_JAAITX010000002.1"/>
</dbReference>
<dbReference type="Pfam" id="PF14397">
    <property type="entry name" value="ATPgrasp_ST"/>
    <property type="match status" value="1"/>
</dbReference>
<organism evidence="3 4">
    <name type="scientific">Dorea phocaeensis</name>
    <dbReference type="NCBI Taxonomy" id="2040291"/>
    <lineage>
        <taxon>Bacteria</taxon>
        <taxon>Bacillati</taxon>
        <taxon>Bacillota</taxon>
        <taxon>Clostridia</taxon>
        <taxon>Lachnospirales</taxon>
        <taxon>Lachnospiraceae</taxon>
        <taxon>Dorea</taxon>
    </lineage>
</organism>
<dbReference type="EMBL" id="JAAIUO010000002">
    <property type="protein sequence ID" value="NSK14127.1"/>
    <property type="molecule type" value="Genomic_DNA"/>
</dbReference>
<reference evidence="4 5" key="1">
    <citation type="journal article" date="2020" name="Cell Host Microbe">
        <title>Functional and Genomic Variation between Human-Derived Isolates of Lachnospiraceae Reveals Inter- and Intra-Species Diversity.</title>
        <authorList>
            <person name="Sorbara M.T."/>
            <person name="Littmann E.R."/>
            <person name="Fontana E."/>
            <person name="Moody T.U."/>
            <person name="Kohout C.E."/>
            <person name="Gjonbalaj M."/>
            <person name="Eaton V."/>
            <person name="Seok R."/>
            <person name="Leiner I.M."/>
            <person name="Pamer E.G."/>
        </authorList>
    </citation>
    <scope>NUCLEOTIDE SEQUENCE [LARGE SCALE GENOMIC DNA]</scope>
    <source>
        <strain evidence="3 4">MSK.17.11</strain>
        <strain evidence="2 5">MSK.17.38</strain>
    </source>
</reference>
<evidence type="ECO:0000313" key="5">
    <source>
        <dbReference type="Proteomes" id="UP000701680"/>
    </source>
</evidence>
<dbReference type="Proteomes" id="UP000701680">
    <property type="component" value="Unassembled WGS sequence"/>
</dbReference>
<evidence type="ECO:0000313" key="2">
    <source>
        <dbReference type="EMBL" id="NSK14127.1"/>
    </source>
</evidence>
<feature type="domain" description="Alpha-L-glutamate ligase-related protein ATP-grasp" evidence="1">
    <location>
        <begin position="130"/>
        <end position="344"/>
    </location>
</feature>
<keyword evidence="4" id="KW-1185">Reference proteome</keyword>
<proteinExistence type="predicted"/>
<dbReference type="EMBL" id="JAAITX010000002">
    <property type="protein sequence ID" value="NVH57786.1"/>
    <property type="molecule type" value="Genomic_DNA"/>
</dbReference>
<reference evidence="3" key="2">
    <citation type="submission" date="2020-02" db="EMBL/GenBank/DDBJ databases">
        <authorList>
            <person name="Littmann E."/>
            <person name="Sorbara M."/>
        </authorList>
    </citation>
    <scope>NUCLEOTIDE SEQUENCE</scope>
    <source>
        <strain evidence="3">MSK.17.11</strain>
        <strain evidence="2">MSK.17.38</strain>
    </source>
</reference>
<sequence>MYDWTIDGMLRAGFSKKMADYLHGLWKQEKESGLWAEEDLEWAHARGFLAESAVAYNLKEAEHIEDYLSDYEYYRIWPLNSWERIWINDKLTLKYMLAGTKYDRYMPKYFYYKTEDRLMPLMDCPEDCRHSSADAVALLVEREKKVACKPCNGALSVGFFELSYENETFYINGEVCGKEELRSFVEKHPNYIYTEYFVPSTQLGEIFPLIHTIRVLAIKDGEEKSKIAGGYLRFGTKDSGHANYMNSNSATVFAYDVKIDTESGRFSEGKAVYIDRIEDMPYHPDTNVLVEGTIDLWEEARDMVIGITEYLGLCEYMGFDICFTNKGVKIMEINSHSGIKHLQMRKPLLEEEWCRTYFAKKIEALDRLTSEEITKRNQLMR</sequence>
<dbReference type="InterPro" id="IPR039523">
    <property type="entry name" value="RimK-rel_E_lig_ATP-grasp"/>
</dbReference>
<evidence type="ECO:0000313" key="4">
    <source>
        <dbReference type="Proteomes" id="UP000528555"/>
    </source>
</evidence>
<name>A0A850HHC0_9FIRM</name>
<evidence type="ECO:0000259" key="1">
    <source>
        <dbReference type="Pfam" id="PF14397"/>
    </source>
</evidence>
<dbReference type="Gene3D" id="3.30.470.20">
    <property type="entry name" value="ATP-grasp fold, B domain"/>
    <property type="match status" value="1"/>
</dbReference>
<dbReference type="SUPFAM" id="SSF56059">
    <property type="entry name" value="Glutathione synthetase ATP-binding domain-like"/>
    <property type="match status" value="1"/>
</dbReference>